<evidence type="ECO:0008006" key="5">
    <source>
        <dbReference type="Google" id="ProtNLM"/>
    </source>
</evidence>
<name>A0A9P4N5H9_9PLEO</name>
<dbReference type="AlphaFoldDB" id="A0A9P4N5H9"/>
<evidence type="ECO:0000313" key="3">
    <source>
        <dbReference type="EMBL" id="KAF2263354.1"/>
    </source>
</evidence>
<feature type="transmembrane region" description="Helical" evidence="2">
    <location>
        <begin position="255"/>
        <end position="278"/>
    </location>
</feature>
<feature type="transmembrane region" description="Helical" evidence="2">
    <location>
        <begin position="180"/>
        <end position="201"/>
    </location>
</feature>
<keyword evidence="2" id="KW-0472">Membrane</keyword>
<feature type="region of interest" description="Disordered" evidence="1">
    <location>
        <begin position="295"/>
        <end position="315"/>
    </location>
</feature>
<feature type="transmembrane region" description="Helical" evidence="2">
    <location>
        <begin position="100"/>
        <end position="120"/>
    </location>
</feature>
<feature type="transmembrane region" description="Helical" evidence="2">
    <location>
        <begin position="67"/>
        <end position="88"/>
    </location>
</feature>
<protein>
    <recommendedName>
        <fullName evidence="5">Family c-likeg-protein-coupled receptor protein</fullName>
    </recommendedName>
</protein>
<evidence type="ECO:0000256" key="2">
    <source>
        <dbReference type="SAM" id="Phobius"/>
    </source>
</evidence>
<organism evidence="3 4">
    <name type="scientific">Lojkania enalia</name>
    <dbReference type="NCBI Taxonomy" id="147567"/>
    <lineage>
        <taxon>Eukaryota</taxon>
        <taxon>Fungi</taxon>
        <taxon>Dikarya</taxon>
        <taxon>Ascomycota</taxon>
        <taxon>Pezizomycotina</taxon>
        <taxon>Dothideomycetes</taxon>
        <taxon>Pleosporomycetidae</taxon>
        <taxon>Pleosporales</taxon>
        <taxon>Pleosporales incertae sedis</taxon>
        <taxon>Lojkania</taxon>
    </lineage>
</organism>
<dbReference type="PANTHER" id="PTHR35184:SF1">
    <property type="entry name" value="INTEGRAL MEMBRANE PROTEIN"/>
    <property type="match status" value="1"/>
</dbReference>
<keyword evidence="2" id="KW-1133">Transmembrane helix</keyword>
<dbReference type="InterPro" id="IPR021460">
    <property type="entry name" value="DUF3112"/>
</dbReference>
<dbReference type="EMBL" id="ML986627">
    <property type="protein sequence ID" value="KAF2263354.1"/>
    <property type="molecule type" value="Genomic_DNA"/>
</dbReference>
<evidence type="ECO:0000256" key="1">
    <source>
        <dbReference type="SAM" id="MobiDB-lite"/>
    </source>
</evidence>
<dbReference type="PANTHER" id="PTHR35184">
    <property type="entry name" value="YALI0C10208P"/>
    <property type="match status" value="1"/>
</dbReference>
<dbReference type="OrthoDB" id="3357002at2759"/>
<dbReference type="Proteomes" id="UP000800093">
    <property type="component" value="Unassembled WGS sequence"/>
</dbReference>
<feature type="transmembrane region" description="Helical" evidence="2">
    <location>
        <begin position="35"/>
        <end position="55"/>
    </location>
</feature>
<feature type="transmembrane region" description="Helical" evidence="2">
    <location>
        <begin position="140"/>
        <end position="160"/>
    </location>
</feature>
<gene>
    <name evidence="3" type="ORF">CC78DRAFT_284728</name>
</gene>
<feature type="transmembrane region" description="Helical" evidence="2">
    <location>
        <begin position="221"/>
        <end position="243"/>
    </location>
</feature>
<keyword evidence="4" id="KW-1185">Reference proteome</keyword>
<accession>A0A9P4N5H9</accession>
<proteinExistence type="predicted"/>
<reference evidence="4" key="1">
    <citation type="journal article" date="2020" name="Stud. Mycol.">
        <title>101 Dothideomycetes genomes: A test case for predicting lifestyles and emergence of pathogens.</title>
        <authorList>
            <person name="Haridas S."/>
            <person name="Albert R."/>
            <person name="Binder M."/>
            <person name="Bloem J."/>
            <person name="LaButti K."/>
            <person name="Salamov A."/>
            <person name="Andreopoulos B."/>
            <person name="Baker S."/>
            <person name="Barry K."/>
            <person name="Bills G."/>
            <person name="Bluhm B."/>
            <person name="Cannon C."/>
            <person name="Castanera R."/>
            <person name="Culley D."/>
            <person name="Daum C."/>
            <person name="Ezra D."/>
            <person name="Gonzalez J."/>
            <person name="Henrissat B."/>
            <person name="Kuo A."/>
            <person name="Liang C."/>
            <person name="Lipzen A."/>
            <person name="Lutzoni F."/>
            <person name="Magnuson J."/>
            <person name="Mondo S."/>
            <person name="Nolan M."/>
            <person name="Ohm R."/>
            <person name="Pangilinan J."/>
            <person name="Park H.-J."/>
            <person name="Ramirez L."/>
            <person name="Alfaro M."/>
            <person name="Sun H."/>
            <person name="Tritt A."/>
            <person name="Yoshinaga Y."/>
            <person name="Zwiers L.-H."/>
            <person name="Turgeon B."/>
            <person name="Goodwin S."/>
            <person name="Spatafora J."/>
            <person name="Crous P."/>
            <person name="Grigoriev I."/>
        </authorList>
    </citation>
    <scope>NUCLEOTIDE SEQUENCE [LARGE SCALE GENOMIC DNA]</scope>
    <source>
        <strain evidence="4">CBS 304.66</strain>
    </source>
</reference>
<comment type="caution">
    <text evidence="3">The sequence shown here is derived from an EMBL/GenBank/DDBJ whole genome shotgun (WGS) entry which is preliminary data.</text>
</comment>
<keyword evidence="2" id="KW-0812">Transmembrane</keyword>
<evidence type="ECO:0000313" key="4">
    <source>
        <dbReference type="Proteomes" id="UP000800093"/>
    </source>
</evidence>
<dbReference type="Pfam" id="PF11309">
    <property type="entry name" value="DUF3112"/>
    <property type="match status" value="1"/>
</dbReference>
<sequence length="315" mass="35085">MAAPGHAPQSMIPQGPPWPPQVWGIGGIPKKSVDLPILSVFLALFIIGAVVHMIIFQINRKRDHKFLFSLAIFVFCMARIATCVLRIAATSLPSNIKLGIAAQIFVAAGVLILFIVNLIFAHRILRALHPALGWHRLVTVFLRTIYVLIVFTLAIVIAATVQSFYTLRPRTRTIDRDLQLYASTFLTIISFLPIPMVLIALAVPHSKVPEKFGTGRFRTKVIILLTGTTLICLGAAFRCGTAWKKPVPRSRPMPGYFSKACLYIFNFVVEILVVYLYAIMRVDLRFYVPDGAKGPESYERNQTEENGAVEPKNVV</sequence>